<feature type="transmembrane region" description="Helical" evidence="1">
    <location>
        <begin position="6"/>
        <end position="25"/>
    </location>
</feature>
<name>A0A9K3EBX1_HELAN</name>
<dbReference type="AlphaFoldDB" id="A0A9K3EBX1"/>
<reference evidence="2" key="2">
    <citation type="submission" date="2020-06" db="EMBL/GenBank/DDBJ databases">
        <title>Helianthus annuus Genome sequencing and assembly Release 2.</title>
        <authorList>
            <person name="Gouzy J."/>
            <person name="Langlade N."/>
            <person name="Munos S."/>
        </authorList>
    </citation>
    <scope>NUCLEOTIDE SEQUENCE</scope>
    <source>
        <tissue evidence="2">Leaves</tissue>
    </source>
</reference>
<protein>
    <submittedName>
        <fullName evidence="2">Uncharacterized protein</fullName>
    </submittedName>
</protein>
<reference evidence="2" key="1">
    <citation type="journal article" date="2017" name="Nature">
        <title>The sunflower genome provides insights into oil metabolism, flowering and Asterid evolution.</title>
        <authorList>
            <person name="Badouin H."/>
            <person name="Gouzy J."/>
            <person name="Grassa C.J."/>
            <person name="Murat F."/>
            <person name="Staton S.E."/>
            <person name="Cottret L."/>
            <person name="Lelandais-Briere C."/>
            <person name="Owens G.L."/>
            <person name="Carrere S."/>
            <person name="Mayjonade B."/>
            <person name="Legrand L."/>
            <person name="Gill N."/>
            <person name="Kane N.C."/>
            <person name="Bowers J.E."/>
            <person name="Hubner S."/>
            <person name="Bellec A."/>
            <person name="Berard A."/>
            <person name="Berges H."/>
            <person name="Blanchet N."/>
            <person name="Boniface M.C."/>
            <person name="Brunel D."/>
            <person name="Catrice O."/>
            <person name="Chaidir N."/>
            <person name="Claudel C."/>
            <person name="Donnadieu C."/>
            <person name="Faraut T."/>
            <person name="Fievet G."/>
            <person name="Helmstetter N."/>
            <person name="King M."/>
            <person name="Knapp S.J."/>
            <person name="Lai Z."/>
            <person name="Le Paslier M.C."/>
            <person name="Lippi Y."/>
            <person name="Lorenzon L."/>
            <person name="Mandel J.R."/>
            <person name="Marage G."/>
            <person name="Marchand G."/>
            <person name="Marquand E."/>
            <person name="Bret-Mestries E."/>
            <person name="Morien E."/>
            <person name="Nambeesan S."/>
            <person name="Nguyen T."/>
            <person name="Pegot-Espagnet P."/>
            <person name="Pouilly N."/>
            <person name="Raftis F."/>
            <person name="Sallet E."/>
            <person name="Schiex T."/>
            <person name="Thomas J."/>
            <person name="Vandecasteele C."/>
            <person name="Vares D."/>
            <person name="Vear F."/>
            <person name="Vautrin S."/>
            <person name="Crespi M."/>
            <person name="Mangin B."/>
            <person name="Burke J.M."/>
            <person name="Salse J."/>
            <person name="Munos S."/>
            <person name="Vincourt P."/>
            <person name="Rieseberg L.H."/>
            <person name="Langlade N.B."/>
        </authorList>
    </citation>
    <scope>NUCLEOTIDE SEQUENCE</scope>
    <source>
        <tissue evidence="2">Leaves</tissue>
    </source>
</reference>
<dbReference type="Gramene" id="mRNA:HanXRQr2_Chr14g0662471">
    <property type="protein sequence ID" value="CDS:HanXRQr2_Chr14g0662471.1"/>
    <property type="gene ID" value="HanXRQr2_Chr14g0662471"/>
</dbReference>
<proteinExistence type="predicted"/>
<keyword evidence="3" id="KW-1185">Reference proteome</keyword>
<gene>
    <name evidence="2" type="ORF">HanXRQr2_Chr14g0662471</name>
</gene>
<dbReference type="Proteomes" id="UP000215914">
    <property type="component" value="Unassembled WGS sequence"/>
</dbReference>
<evidence type="ECO:0000313" key="3">
    <source>
        <dbReference type="Proteomes" id="UP000215914"/>
    </source>
</evidence>
<organism evidence="2 3">
    <name type="scientific">Helianthus annuus</name>
    <name type="common">Common sunflower</name>
    <dbReference type="NCBI Taxonomy" id="4232"/>
    <lineage>
        <taxon>Eukaryota</taxon>
        <taxon>Viridiplantae</taxon>
        <taxon>Streptophyta</taxon>
        <taxon>Embryophyta</taxon>
        <taxon>Tracheophyta</taxon>
        <taxon>Spermatophyta</taxon>
        <taxon>Magnoliopsida</taxon>
        <taxon>eudicotyledons</taxon>
        <taxon>Gunneridae</taxon>
        <taxon>Pentapetalae</taxon>
        <taxon>asterids</taxon>
        <taxon>campanulids</taxon>
        <taxon>Asterales</taxon>
        <taxon>Asteraceae</taxon>
        <taxon>Asteroideae</taxon>
        <taxon>Heliantheae alliance</taxon>
        <taxon>Heliantheae</taxon>
        <taxon>Helianthus</taxon>
    </lineage>
</organism>
<accession>A0A9K3EBX1</accession>
<keyword evidence="1" id="KW-0812">Transmembrane</keyword>
<sequence length="50" mass="6000">MVISIFISTEFFVFYVMIRLVYAKYSNRNCICGMSFKPHICFTTLLKYLF</sequence>
<keyword evidence="1" id="KW-0472">Membrane</keyword>
<keyword evidence="1" id="KW-1133">Transmembrane helix</keyword>
<dbReference type="EMBL" id="MNCJ02000329">
    <property type="protein sequence ID" value="KAF5770707.1"/>
    <property type="molecule type" value="Genomic_DNA"/>
</dbReference>
<comment type="caution">
    <text evidence="2">The sequence shown here is derived from an EMBL/GenBank/DDBJ whole genome shotgun (WGS) entry which is preliminary data.</text>
</comment>
<evidence type="ECO:0000256" key="1">
    <source>
        <dbReference type="SAM" id="Phobius"/>
    </source>
</evidence>
<evidence type="ECO:0000313" key="2">
    <source>
        <dbReference type="EMBL" id="KAF5770707.1"/>
    </source>
</evidence>